<feature type="transmembrane region" description="Helical" evidence="2">
    <location>
        <begin position="503"/>
        <end position="530"/>
    </location>
</feature>
<keyword evidence="2" id="KW-1133">Transmembrane helix</keyword>
<feature type="transmembrane region" description="Helical" evidence="2">
    <location>
        <begin position="1037"/>
        <end position="1062"/>
    </location>
</feature>
<dbReference type="GO" id="GO:0005886">
    <property type="term" value="C:plasma membrane"/>
    <property type="evidence" value="ECO:0007669"/>
    <property type="project" value="TreeGrafter"/>
</dbReference>
<dbReference type="EMBL" id="JAGFBF010000001">
    <property type="protein sequence ID" value="MBO2989238.1"/>
    <property type="molecule type" value="Genomic_DNA"/>
</dbReference>
<name>A0A939QDN1_9MICO</name>
<dbReference type="RefSeq" id="WP_208237153.1">
    <property type="nucleotide sequence ID" value="NZ_BAAAQU010000001.1"/>
</dbReference>
<dbReference type="GO" id="GO:0042910">
    <property type="term" value="F:xenobiotic transmembrane transporter activity"/>
    <property type="evidence" value="ECO:0007669"/>
    <property type="project" value="TreeGrafter"/>
</dbReference>
<feature type="compositionally biased region" description="Low complexity" evidence="1">
    <location>
        <begin position="1147"/>
        <end position="1161"/>
    </location>
</feature>
<feature type="transmembrane region" description="Helical" evidence="2">
    <location>
        <begin position="581"/>
        <end position="601"/>
    </location>
</feature>
<feature type="transmembrane region" description="Helical" evidence="2">
    <location>
        <begin position="960"/>
        <end position="983"/>
    </location>
</feature>
<dbReference type="SUPFAM" id="SSF82693">
    <property type="entry name" value="Multidrug efflux transporter AcrB pore domain, PN1, PN2, PC1 and PC2 subdomains"/>
    <property type="match status" value="2"/>
</dbReference>
<dbReference type="SUPFAM" id="SSF82714">
    <property type="entry name" value="Multidrug efflux transporter AcrB TolC docking domain, DN and DC subdomains"/>
    <property type="match status" value="2"/>
</dbReference>
<feature type="region of interest" description="Disordered" evidence="1">
    <location>
        <begin position="259"/>
        <end position="289"/>
    </location>
</feature>
<organism evidence="4 5">
    <name type="scientific">Leucobacter tardus</name>
    <dbReference type="NCBI Taxonomy" id="501483"/>
    <lineage>
        <taxon>Bacteria</taxon>
        <taxon>Bacillati</taxon>
        <taxon>Actinomycetota</taxon>
        <taxon>Actinomycetes</taxon>
        <taxon>Micrococcales</taxon>
        <taxon>Microbacteriaceae</taxon>
        <taxon>Leucobacter</taxon>
    </lineage>
</organism>
<gene>
    <name evidence="4" type="ORF">J4H85_04395</name>
</gene>
<comment type="caution">
    <text evidence="4">The sequence shown here is derived from an EMBL/GenBank/DDBJ whole genome shotgun (WGS) entry which is preliminary data.</text>
</comment>
<evidence type="ECO:0000256" key="1">
    <source>
        <dbReference type="SAM" id="MobiDB-lite"/>
    </source>
</evidence>
<feature type="region of interest" description="Disordered" evidence="1">
    <location>
        <begin position="1265"/>
        <end position="1391"/>
    </location>
</feature>
<keyword evidence="2" id="KW-0812">Transmembrane</keyword>
<dbReference type="PANTHER" id="PTHR32063">
    <property type="match status" value="1"/>
</dbReference>
<accession>A0A939QDN1</accession>
<dbReference type="Proteomes" id="UP000668403">
    <property type="component" value="Unassembled WGS sequence"/>
</dbReference>
<proteinExistence type="predicted"/>
<dbReference type="PRINTS" id="PR00702">
    <property type="entry name" value="ACRIFLAVINRP"/>
</dbReference>
<dbReference type="Gene3D" id="3.30.70.1430">
    <property type="entry name" value="Multidrug efflux transporter AcrB pore domain"/>
    <property type="match status" value="2"/>
</dbReference>
<reference evidence="4" key="1">
    <citation type="submission" date="2021-03" db="EMBL/GenBank/DDBJ databases">
        <title>Leucobacter chromiisoli sp. nov., isolated from chromium-containing soil of chemical plant.</title>
        <authorList>
            <person name="Xu Z."/>
        </authorList>
    </citation>
    <scope>NUCLEOTIDE SEQUENCE</scope>
    <source>
        <strain evidence="4">K 70/01</strain>
    </source>
</reference>
<dbReference type="SUPFAM" id="SSF82866">
    <property type="entry name" value="Multidrug efflux transporter AcrB transmembrane domain"/>
    <property type="match status" value="2"/>
</dbReference>
<evidence type="ECO:0000256" key="2">
    <source>
        <dbReference type="SAM" id="Phobius"/>
    </source>
</evidence>
<dbReference type="InterPro" id="IPR001036">
    <property type="entry name" value="Acrflvin-R"/>
</dbReference>
<feature type="compositionally biased region" description="Acidic residues" evidence="1">
    <location>
        <begin position="1335"/>
        <end position="1350"/>
    </location>
</feature>
<dbReference type="Gene3D" id="3.30.70.1440">
    <property type="entry name" value="Multidrug efflux transporter AcrB pore domain"/>
    <property type="match status" value="1"/>
</dbReference>
<feature type="transmembrane region" description="Helical" evidence="2">
    <location>
        <begin position="374"/>
        <end position="393"/>
    </location>
</feature>
<dbReference type="PROSITE" id="PS50156">
    <property type="entry name" value="SSD"/>
    <property type="match status" value="1"/>
</dbReference>
<feature type="compositionally biased region" description="Basic and acidic residues" evidence="1">
    <location>
        <begin position="1313"/>
        <end position="1322"/>
    </location>
</feature>
<feature type="compositionally biased region" description="Basic and acidic residues" evidence="1">
    <location>
        <begin position="1624"/>
        <end position="1637"/>
    </location>
</feature>
<feature type="compositionally biased region" description="Basic and acidic residues" evidence="1">
    <location>
        <begin position="1185"/>
        <end position="1208"/>
    </location>
</feature>
<feature type="compositionally biased region" description="Low complexity" evidence="1">
    <location>
        <begin position="1567"/>
        <end position="1583"/>
    </location>
</feature>
<feature type="transmembrane region" description="Helical" evidence="2">
    <location>
        <begin position="906"/>
        <end position="925"/>
    </location>
</feature>
<dbReference type="InterPro" id="IPR027463">
    <property type="entry name" value="AcrB_DN_DC_subdom"/>
</dbReference>
<dbReference type="InterPro" id="IPR000731">
    <property type="entry name" value="SSD"/>
</dbReference>
<feature type="region of interest" description="Disordered" evidence="1">
    <location>
        <begin position="1185"/>
        <end position="1210"/>
    </location>
</feature>
<feature type="compositionally biased region" description="Basic and acidic residues" evidence="1">
    <location>
        <begin position="1415"/>
        <end position="1431"/>
    </location>
</feature>
<keyword evidence="2" id="KW-0472">Membrane</keyword>
<protein>
    <submittedName>
        <fullName evidence="4">Efflux RND transporter permease subunit</fullName>
    </submittedName>
</protein>
<feature type="compositionally biased region" description="Acidic residues" evidence="1">
    <location>
        <begin position="1291"/>
        <end position="1311"/>
    </location>
</feature>
<feature type="domain" description="SSD" evidence="3">
    <location>
        <begin position="411"/>
        <end position="528"/>
    </location>
</feature>
<dbReference type="PANTHER" id="PTHR32063:SF0">
    <property type="entry name" value="SWARMING MOTILITY PROTEIN SWRC"/>
    <property type="match status" value="1"/>
</dbReference>
<feature type="compositionally biased region" description="Acidic residues" evidence="1">
    <location>
        <begin position="1471"/>
        <end position="1483"/>
    </location>
</feature>
<dbReference type="Gene3D" id="3.30.70.1320">
    <property type="entry name" value="Multidrug efflux transporter AcrB pore domain like"/>
    <property type="match status" value="2"/>
</dbReference>
<evidence type="ECO:0000313" key="4">
    <source>
        <dbReference type="EMBL" id="MBO2989238.1"/>
    </source>
</evidence>
<feature type="compositionally biased region" description="Gly residues" evidence="1">
    <location>
        <begin position="1081"/>
        <end position="1090"/>
    </location>
</feature>
<feature type="transmembrane region" description="Helical" evidence="2">
    <location>
        <begin position="1004"/>
        <end position="1025"/>
    </location>
</feature>
<feature type="compositionally biased region" description="Acidic residues" evidence="1">
    <location>
        <begin position="1538"/>
        <end position="1548"/>
    </location>
</feature>
<dbReference type="Gene3D" id="1.20.1640.10">
    <property type="entry name" value="Multidrug efflux transporter AcrB transmembrane domain"/>
    <property type="match status" value="3"/>
</dbReference>
<evidence type="ECO:0000313" key="5">
    <source>
        <dbReference type="Proteomes" id="UP000668403"/>
    </source>
</evidence>
<feature type="region of interest" description="Disordered" evidence="1">
    <location>
        <begin position="1069"/>
        <end position="1161"/>
    </location>
</feature>
<sequence>MHLFTAASLKNRALIALVTIVAAVFGVLSMGSLKQEIMPSVQFPTIAVLTTYPGASPDVVNNDVSEPIETALRGVPDLETTTATSSTGSSMVLAEFTYGVDVTATEQRVERAISRISEQLPEATDSQVVSGSIDDFPVVQIAVTPPEGTDAEETADLIERVSIPELSDLDGVREAQLTGARGDRITITPDTDALAENGVSSQSITDTLQQSGVLVAAGTVPDADRSLAVQVGSELTSADDIAALPVARSAQDLAALQQQTPGGEVPGGDAAGGDTAIDPSQIPEQDQTAVEPEPVNIGDVAEVALEPNPQQSISRVNGEPAITIAITKMSAANTVEVSHAVLDALPEVESALGGAELQVVFDQAPYIEQSIETLSTEGLLGLVFAVIVILVFLMSVRATLVTAISIPTSLLITIIGLNFADYTLNLLTLGALTISIGRVVDDSIVVIENIKRHLTEAADRGPTIVRAVREVAGAITASTVATIAVFLPMAFVDGMVGELFRPFSFTAALALAASLLVSLTIVPVLAYWFLRPASYARRPQWLRRKNASVEEMVAAERDPDHVTPLQRAYRPIIDWTLRRPAITLVIAALVFGGTIALSPLMKTNFLGDDEQNSVGLTQALEPGTSLDTQLAQAERVEDALTDVADVDTVQVTIGDAGGMASIFGGGGDGTITYSITTDPDAQQTDVQDRIRSAVDGLDDAGEFSLGSSDGGVTASSAIEVNVSAPDQETLAQASDAVVAELSDRPGLVQVESDLGTSRPYLRIAVDRSAAADAGLTEAALAGIISQRMQPTEVGQVTMDANTVSVYVSEGATPDDVDGVRALQLQTPEGEQRLDSLAEVDIADGPVTVRTEDTVRMVTVSALPEGDDLGTAGTQVSEALDAVELPDGASASVGGVMSQQSEAFQQLGIALLAAILIVYVVMVATFKSLLQPLLLLVSVPFAATGAILLLVVTGIPLGVASLIGVLMLIGIVVTNAIVLVDLVNQFRSRGESLQRAVEHGSLLRLRPIVMTALATILALTPMGLGITGKGGFISQPLAVVVIGGLLSSTVLTLVVLPTLYYIVERRREQRAERRRARRGDGPDGSGPGGPDTDGPAPAGPGGDAVVPTLAGAGAATPERVETRESRRARRARRGAALPVDADGVDPVGEVATEGTGAGSAAAGGAVAGSAIAGGAAAIGAGALADARSETPDDGEHHAAHGADTPEGRRSRVIGRGGRLFWRGAEHTPEHGAEAPGDAASHAAAQAEADYRAFLAASQAAAAREAVAADERETVSTDGEPVTTDPVAHELAADEPVDADPIDADQVDADQVDADPVHPVHPETTEPEPVTAVLIEPDPEPEPEPELEPEPEPEPKPEPEQHPAAIVDTEPESDPWARRAPIDDVPSPATGELGWDALMAEAYRDTQLHHPQTVSEMESHREVERQENVHDAADETVGEDLNVDHVDESEAALKADIEPEAVVAPELRSEPESALELDPETDPETEPLAGPESEPEPEPEPLAEPEPKPDPEPTSPVADASETDGGQRLEPEFFILPETGDADDRDDETARDDTQTITPLTLPGPPLPGATAVPAEHADDTAGSSMDDDDGVAGPDTAAAFLQDLFVTSDDEDDEDEDEDEDEDGQERSSDTDAGGERR</sequence>
<feature type="transmembrane region" description="Helical" evidence="2">
    <location>
        <begin position="932"/>
        <end position="954"/>
    </location>
</feature>
<evidence type="ECO:0000259" key="3">
    <source>
        <dbReference type="PROSITE" id="PS50156"/>
    </source>
</evidence>
<keyword evidence="5" id="KW-1185">Reference proteome</keyword>
<feature type="compositionally biased region" description="Basic and acidic residues" evidence="1">
    <location>
        <begin position="1440"/>
        <end position="1455"/>
    </location>
</feature>
<feature type="region of interest" description="Disordered" evidence="1">
    <location>
        <begin position="1409"/>
        <end position="1637"/>
    </location>
</feature>
<dbReference type="Pfam" id="PF00873">
    <property type="entry name" value="ACR_tran"/>
    <property type="match status" value="2"/>
</dbReference>
<feature type="compositionally biased region" description="Acidic residues" evidence="1">
    <location>
        <begin position="1607"/>
        <end position="1623"/>
    </location>
</feature>
<feature type="compositionally biased region" description="Acidic residues" evidence="1">
    <location>
        <begin position="1491"/>
        <end position="1501"/>
    </location>
</feature>
<dbReference type="Gene3D" id="3.30.2090.10">
    <property type="entry name" value="Multidrug efflux transporter AcrB TolC docking domain, DN and DC subdomains"/>
    <property type="match status" value="3"/>
</dbReference>
<feature type="transmembrane region" description="Helical" evidence="2">
    <location>
        <begin position="471"/>
        <end position="491"/>
    </location>
</feature>